<dbReference type="eggNOG" id="ENOG5033A74">
    <property type="taxonomic scope" value="Bacteria"/>
</dbReference>
<dbReference type="GeneID" id="44996540"/>
<sequence length="110" mass="12617">MRNLKTSDLFSLSRILKKMNIKDELKRLAANITGTPKERKKAEKELEIDMIMLFIENISNAEQETYKFLADLSGKTPQEISEQAPKETISMIKEVFSKEGFNDFLSLASK</sequence>
<evidence type="ECO:0000313" key="1">
    <source>
        <dbReference type="EMBL" id="AAK78044.1"/>
    </source>
</evidence>
<reference evidence="1 2" key="1">
    <citation type="journal article" date="2001" name="J. Bacteriol.">
        <title>Genome sequence and comparative analysis of the solvent-producing bacterium Clostridium acetobutylicum.</title>
        <authorList>
            <person name="Nolling J."/>
            <person name="Breton G."/>
            <person name="Omelchenko M.V."/>
            <person name="Makarova K.S."/>
            <person name="Zeng Q."/>
            <person name="Gibson R."/>
            <person name="Lee H.M."/>
            <person name="Dubois J."/>
            <person name="Qiu D."/>
            <person name="Hitti J."/>
            <person name="Wolf Y.I."/>
            <person name="Tatusov R.L."/>
            <person name="Sabathe F."/>
            <person name="Doucette-Stamm L."/>
            <person name="Soucaille P."/>
            <person name="Daly M.J."/>
            <person name="Bennett G.N."/>
            <person name="Koonin E.V."/>
            <person name="Smith D.R."/>
        </authorList>
    </citation>
    <scope>NUCLEOTIDE SEQUENCE [LARGE SCALE GENOMIC DNA]</scope>
    <source>
        <strain evidence="2">ATCC 824 / DSM 792 / JCM 1419 / LMG 5710 / VKM B-1787</strain>
    </source>
</reference>
<organism evidence="1 2">
    <name type="scientific">Clostridium acetobutylicum (strain ATCC 824 / DSM 792 / JCM 1419 / IAM 19013 / LMG 5710 / NBRC 13948 / NRRL B-527 / VKM B-1787 / 2291 / W)</name>
    <dbReference type="NCBI Taxonomy" id="272562"/>
    <lineage>
        <taxon>Bacteria</taxon>
        <taxon>Bacillati</taxon>
        <taxon>Bacillota</taxon>
        <taxon>Clostridia</taxon>
        <taxon>Eubacteriales</taxon>
        <taxon>Clostridiaceae</taxon>
        <taxon>Clostridium</taxon>
    </lineage>
</organism>
<dbReference type="STRING" id="272562.CA_C0058"/>
<dbReference type="HOGENOM" id="CLU_163879_0_0_9"/>
<dbReference type="SMR" id="Q97MY2"/>
<gene>
    <name evidence="1" type="ordered locus">CA_C0058</name>
</gene>
<dbReference type="RefSeq" id="WP_010963386.1">
    <property type="nucleotide sequence ID" value="NC_003030.1"/>
</dbReference>
<protein>
    <submittedName>
        <fullName evidence="1">Uncharacterized protein</fullName>
    </submittedName>
</protein>
<dbReference type="EMBL" id="AE001437">
    <property type="protein sequence ID" value="AAK78044.1"/>
    <property type="molecule type" value="Genomic_DNA"/>
</dbReference>
<dbReference type="KEGG" id="cac:CA_C0058"/>
<dbReference type="Proteomes" id="UP000000814">
    <property type="component" value="Chromosome"/>
</dbReference>
<evidence type="ECO:0000313" key="2">
    <source>
        <dbReference type="Proteomes" id="UP000000814"/>
    </source>
</evidence>
<accession>Q97MY2</accession>
<dbReference type="PIR" id="A96907">
    <property type="entry name" value="A96907"/>
</dbReference>
<name>Q97MY2_CLOAB</name>
<keyword evidence="2" id="KW-1185">Reference proteome</keyword>
<dbReference type="OrthoDB" id="1916977at2"/>
<dbReference type="AlphaFoldDB" id="Q97MY2"/>
<proteinExistence type="predicted"/>
<dbReference type="PATRIC" id="fig|272562.8.peg.239"/>